<evidence type="ECO:0000313" key="2">
    <source>
        <dbReference type="EMBL" id="JAT81110.1"/>
    </source>
</evidence>
<feature type="non-terminal residue" evidence="2">
    <location>
        <position position="1"/>
    </location>
</feature>
<organism evidence="2">
    <name type="scientific">Pectinophora gossypiella</name>
    <name type="common">Cotton pink bollworm</name>
    <name type="synonym">Depressaria gossypiella</name>
    <dbReference type="NCBI Taxonomy" id="13191"/>
    <lineage>
        <taxon>Eukaryota</taxon>
        <taxon>Metazoa</taxon>
        <taxon>Ecdysozoa</taxon>
        <taxon>Arthropoda</taxon>
        <taxon>Hexapoda</taxon>
        <taxon>Insecta</taxon>
        <taxon>Pterygota</taxon>
        <taxon>Neoptera</taxon>
        <taxon>Endopterygota</taxon>
        <taxon>Lepidoptera</taxon>
        <taxon>Glossata</taxon>
        <taxon>Ditrysia</taxon>
        <taxon>Gelechioidea</taxon>
        <taxon>Gelechiidae</taxon>
        <taxon>Apatetrinae</taxon>
        <taxon>Pectinophora</taxon>
    </lineage>
</organism>
<protein>
    <submittedName>
        <fullName evidence="2">Uncharacterized protein</fullName>
    </submittedName>
</protein>
<dbReference type="AlphaFoldDB" id="A0A1E1W288"/>
<name>A0A1E1W288_PECGO</name>
<evidence type="ECO:0000256" key="1">
    <source>
        <dbReference type="SAM" id="MobiDB-lite"/>
    </source>
</evidence>
<proteinExistence type="predicted"/>
<reference evidence="2" key="1">
    <citation type="submission" date="2015-09" db="EMBL/GenBank/DDBJ databases">
        <title>De novo assembly of Pectinophora gossypiella (Pink Bollworm) gut transcriptome.</title>
        <authorList>
            <person name="Tassone E.E."/>
        </authorList>
    </citation>
    <scope>NUCLEOTIDE SEQUENCE</scope>
</reference>
<feature type="region of interest" description="Disordered" evidence="1">
    <location>
        <begin position="55"/>
        <end position="108"/>
    </location>
</feature>
<dbReference type="EMBL" id="GDQN01009944">
    <property type="protein sequence ID" value="JAT81110.1"/>
    <property type="molecule type" value="Transcribed_RNA"/>
</dbReference>
<sequence>SPRVVRRRCKGCYDFNVGIYGSKTAKNKTTKVNTYCVQCRGFFCLTCFNGIHHGVSRPNQEPHKVFAKPFARPSGQKSSNTSESQSQNQSENSAAWSDTVTESNEDEE</sequence>
<feature type="compositionally biased region" description="Low complexity" evidence="1">
    <location>
        <begin position="78"/>
        <end position="93"/>
    </location>
</feature>
<accession>A0A1E1W288</accession>
<gene>
    <name evidence="2" type="ORF">g.50</name>
</gene>